<evidence type="ECO:0000313" key="3">
    <source>
        <dbReference type="Proteomes" id="UP001341840"/>
    </source>
</evidence>
<feature type="region of interest" description="Disordered" evidence="1">
    <location>
        <begin position="127"/>
        <end position="191"/>
    </location>
</feature>
<feature type="compositionally biased region" description="Low complexity" evidence="1">
    <location>
        <begin position="10"/>
        <end position="26"/>
    </location>
</feature>
<feature type="region of interest" description="Disordered" evidence="1">
    <location>
        <begin position="1"/>
        <end position="53"/>
    </location>
</feature>
<dbReference type="EMBL" id="JASCZI010060953">
    <property type="protein sequence ID" value="MED6136962.1"/>
    <property type="molecule type" value="Genomic_DNA"/>
</dbReference>
<reference evidence="2 3" key="1">
    <citation type="journal article" date="2023" name="Plants (Basel)">
        <title>Bridging the Gap: Combining Genomics and Transcriptomics Approaches to Understand Stylosanthes scabra, an Orphan Legume from the Brazilian Caatinga.</title>
        <authorList>
            <person name="Ferreira-Neto J.R.C."/>
            <person name="da Silva M.D."/>
            <person name="Binneck E."/>
            <person name="de Melo N.F."/>
            <person name="da Silva R.H."/>
            <person name="de Melo A.L.T.M."/>
            <person name="Pandolfi V."/>
            <person name="Bustamante F.O."/>
            <person name="Brasileiro-Vidal A.C."/>
            <person name="Benko-Iseppon A.M."/>
        </authorList>
    </citation>
    <scope>NUCLEOTIDE SEQUENCE [LARGE SCALE GENOMIC DNA]</scope>
    <source>
        <tissue evidence="2">Leaves</tissue>
    </source>
</reference>
<protein>
    <submittedName>
        <fullName evidence="2">Uncharacterized protein</fullName>
    </submittedName>
</protein>
<evidence type="ECO:0000313" key="2">
    <source>
        <dbReference type="EMBL" id="MED6136962.1"/>
    </source>
</evidence>
<proteinExistence type="predicted"/>
<evidence type="ECO:0000256" key="1">
    <source>
        <dbReference type="SAM" id="MobiDB-lite"/>
    </source>
</evidence>
<name>A0ABU6SL20_9FABA</name>
<feature type="compositionally biased region" description="Low complexity" evidence="1">
    <location>
        <begin position="136"/>
        <end position="171"/>
    </location>
</feature>
<keyword evidence="3" id="KW-1185">Reference proteome</keyword>
<gene>
    <name evidence="2" type="ORF">PIB30_060608</name>
</gene>
<organism evidence="2 3">
    <name type="scientific">Stylosanthes scabra</name>
    <dbReference type="NCBI Taxonomy" id="79078"/>
    <lineage>
        <taxon>Eukaryota</taxon>
        <taxon>Viridiplantae</taxon>
        <taxon>Streptophyta</taxon>
        <taxon>Embryophyta</taxon>
        <taxon>Tracheophyta</taxon>
        <taxon>Spermatophyta</taxon>
        <taxon>Magnoliopsida</taxon>
        <taxon>eudicotyledons</taxon>
        <taxon>Gunneridae</taxon>
        <taxon>Pentapetalae</taxon>
        <taxon>rosids</taxon>
        <taxon>fabids</taxon>
        <taxon>Fabales</taxon>
        <taxon>Fabaceae</taxon>
        <taxon>Papilionoideae</taxon>
        <taxon>50 kb inversion clade</taxon>
        <taxon>dalbergioids sensu lato</taxon>
        <taxon>Dalbergieae</taxon>
        <taxon>Pterocarpus clade</taxon>
        <taxon>Stylosanthes</taxon>
    </lineage>
</organism>
<comment type="caution">
    <text evidence="2">The sequence shown here is derived from an EMBL/GenBank/DDBJ whole genome shotgun (WGS) entry which is preliminary data.</text>
</comment>
<dbReference type="Proteomes" id="UP001341840">
    <property type="component" value="Unassembled WGS sequence"/>
</dbReference>
<feature type="region of interest" description="Disordered" evidence="1">
    <location>
        <begin position="72"/>
        <end position="91"/>
    </location>
</feature>
<feature type="compositionally biased region" description="Pro residues" evidence="1">
    <location>
        <begin position="37"/>
        <end position="51"/>
    </location>
</feature>
<sequence length="285" mass="29882">MRPIVPFSPRPATSPSSSASSGSVGSVHRDRSRSPRTPVPPMASAPVPGPVYPVSRTPMCDARRYCSLFSRHRVTPPTHPPPSPPSIDNELSAETYDPAAELEGDPDEPYVAEQVLRPVPEAYYSDASYESERESASAGSAPSSHHSSGSSSGSVSMGYGSASSRSASGGASDDDLSRAQIDSSAGGSLHTKTAEEAQDLIELVANNQYLYSTPSEGSIVKKGVMEAEAINTLMAQNKALAQQINFLNSKLGTMQLAAANTQIGPCDLCRIQGHSSESCAAILEQ</sequence>
<accession>A0ABU6SL20</accession>